<dbReference type="AlphaFoldDB" id="A0A6M8ULF1"/>
<keyword evidence="3" id="KW-1185">Reference proteome</keyword>
<feature type="transmembrane region" description="Helical" evidence="1">
    <location>
        <begin position="158"/>
        <end position="181"/>
    </location>
</feature>
<protein>
    <recommendedName>
        <fullName evidence="4">Conjugal transfer protein TraS</fullName>
    </recommendedName>
</protein>
<sequence length="191" mass="21244">MANFTKAEIDADMAILTDKLSSGDRVIPSSSDLLKKCFFIPVISVVLSFVSTMIFYLVDSQRYPDVYSEGFLKFLTSDGWVVVVPTAIIGLFFSLMTYNNLIAYLTIPENVRQSSLILSHLKRVVKRTITFFLVFMLLSTISSGFISWMAFGVPASELALFFIVNIVVGMEVNRIGSGLALEKISSLIKKI</sequence>
<evidence type="ECO:0000313" key="3">
    <source>
        <dbReference type="Proteomes" id="UP000505325"/>
    </source>
</evidence>
<organism evidence="2 3">
    <name type="scientific">Paramixta manurensis</name>
    <dbReference type="NCBI Taxonomy" id="2740817"/>
    <lineage>
        <taxon>Bacteria</taxon>
        <taxon>Pseudomonadati</taxon>
        <taxon>Pseudomonadota</taxon>
        <taxon>Gammaproteobacteria</taxon>
        <taxon>Enterobacterales</taxon>
        <taxon>Erwiniaceae</taxon>
        <taxon>Paramixta</taxon>
    </lineage>
</organism>
<dbReference type="EMBL" id="CP054213">
    <property type="protein sequence ID" value="QKJ89287.1"/>
    <property type="molecule type" value="Genomic_DNA"/>
</dbReference>
<dbReference type="Proteomes" id="UP000505325">
    <property type="component" value="Plasmid pPD-1"/>
</dbReference>
<geneLocation type="plasmid" evidence="3">
    <name>ppd-1</name>
</geneLocation>
<dbReference type="KEGG" id="pmak:PMPD1_4389"/>
<reference evidence="2 3" key="1">
    <citation type="submission" date="2020-06" db="EMBL/GenBank/DDBJ databases">
        <title>Genome sequence of Paramixta manurensis strain PD-1.</title>
        <authorList>
            <person name="Lee C.W."/>
            <person name="Kim J."/>
        </authorList>
    </citation>
    <scope>NUCLEOTIDE SEQUENCE [LARGE SCALE GENOMIC DNA]</scope>
    <source>
        <strain evidence="2 3">PD-1</strain>
        <plasmid evidence="3">ppd-1</plasmid>
    </source>
</reference>
<keyword evidence="2" id="KW-0614">Plasmid</keyword>
<gene>
    <name evidence="2" type="ORF">PMPD1_4389</name>
</gene>
<feature type="transmembrane region" description="Helical" evidence="1">
    <location>
        <begin position="128"/>
        <end position="152"/>
    </location>
</feature>
<keyword evidence="1" id="KW-1133">Transmembrane helix</keyword>
<keyword evidence="1" id="KW-0472">Membrane</keyword>
<name>A0A6M8ULF1_9GAMM</name>
<evidence type="ECO:0000313" key="2">
    <source>
        <dbReference type="EMBL" id="QKJ89287.1"/>
    </source>
</evidence>
<feature type="transmembrane region" description="Helical" evidence="1">
    <location>
        <begin position="80"/>
        <end position="107"/>
    </location>
</feature>
<evidence type="ECO:0000256" key="1">
    <source>
        <dbReference type="SAM" id="Phobius"/>
    </source>
</evidence>
<feature type="transmembrane region" description="Helical" evidence="1">
    <location>
        <begin position="38"/>
        <end position="58"/>
    </location>
</feature>
<accession>A0A6M8ULF1</accession>
<evidence type="ECO:0008006" key="4">
    <source>
        <dbReference type="Google" id="ProtNLM"/>
    </source>
</evidence>
<proteinExistence type="predicted"/>
<dbReference type="RefSeq" id="WP_173636345.1">
    <property type="nucleotide sequence ID" value="NZ_CP054213.1"/>
</dbReference>
<keyword evidence="1" id="KW-0812">Transmembrane</keyword>